<reference evidence="2 3" key="1">
    <citation type="submission" date="2024-10" db="EMBL/GenBank/DDBJ databases">
        <authorList>
            <person name="Kim D."/>
        </authorList>
    </citation>
    <scope>NUCLEOTIDE SEQUENCE [LARGE SCALE GENOMIC DNA]</scope>
    <source>
        <strain evidence="2">BH-2024</strain>
    </source>
</reference>
<organism evidence="2 3">
    <name type="scientific">Heterodera trifolii</name>
    <dbReference type="NCBI Taxonomy" id="157864"/>
    <lineage>
        <taxon>Eukaryota</taxon>
        <taxon>Metazoa</taxon>
        <taxon>Ecdysozoa</taxon>
        <taxon>Nematoda</taxon>
        <taxon>Chromadorea</taxon>
        <taxon>Rhabditida</taxon>
        <taxon>Tylenchina</taxon>
        <taxon>Tylenchomorpha</taxon>
        <taxon>Tylenchoidea</taxon>
        <taxon>Heteroderidae</taxon>
        <taxon>Heteroderinae</taxon>
        <taxon>Heterodera</taxon>
    </lineage>
</organism>
<comment type="caution">
    <text evidence="2">The sequence shown here is derived from an EMBL/GenBank/DDBJ whole genome shotgun (WGS) entry which is preliminary data.</text>
</comment>
<evidence type="ECO:0000256" key="1">
    <source>
        <dbReference type="SAM" id="MobiDB-lite"/>
    </source>
</evidence>
<evidence type="ECO:0000313" key="2">
    <source>
        <dbReference type="EMBL" id="KAL3103612.1"/>
    </source>
</evidence>
<dbReference type="AlphaFoldDB" id="A0ABD2KKY4"/>
<feature type="region of interest" description="Disordered" evidence="1">
    <location>
        <begin position="1"/>
        <end position="49"/>
    </location>
</feature>
<evidence type="ECO:0000313" key="3">
    <source>
        <dbReference type="Proteomes" id="UP001620626"/>
    </source>
</evidence>
<gene>
    <name evidence="2" type="ORF">niasHT_026806</name>
</gene>
<dbReference type="EMBL" id="JBICBT010000730">
    <property type="protein sequence ID" value="KAL3103612.1"/>
    <property type="molecule type" value="Genomic_DNA"/>
</dbReference>
<proteinExistence type="predicted"/>
<sequence length="149" mass="16741">MPPLTIREGNAQTAERHRRQQQQQQQSLANVDPKNAAANGSKKRARGRVPSEFKIGSRCIRIIILSLYSINILPSDFNNPIKTAMANGLPSYEIKCQMLSWKMSIGLLSSANRQKVDPIDELAPTTFLIAAGEQQQQQQHDKKENNVQF</sequence>
<dbReference type="Proteomes" id="UP001620626">
    <property type="component" value="Unassembled WGS sequence"/>
</dbReference>
<keyword evidence="3" id="KW-1185">Reference proteome</keyword>
<protein>
    <submittedName>
        <fullName evidence="2">Uncharacterized protein</fullName>
    </submittedName>
</protein>
<name>A0ABD2KKY4_9BILA</name>
<accession>A0ABD2KKY4</accession>